<dbReference type="PANTHER" id="PTHR36617:SF5">
    <property type="entry name" value="OS05G0421675 PROTEIN"/>
    <property type="match status" value="1"/>
</dbReference>
<accession>A0A392NYK4</accession>
<keyword evidence="3" id="KW-1185">Reference proteome</keyword>
<feature type="domain" description="Reverse transcriptase zinc-binding" evidence="1">
    <location>
        <begin position="158"/>
        <end position="244"/>
    </location>
</feature>
<proteinExistence type="predicted"/>
<dbReference type="EMBL" id="LXQA010055066">
    <property type="protein sequence ID" value="MCI04340.1"/>
    <property type="molecule type" value="Genomic_DNA"/>
</dbReference>
<keyword evidence="2" id="KW-0675">Receptor</keyword>
<dbReference type="GO" id="GO:0016301">
    <property type="term" value="F:kinase activity"/>
    <property type="evidence" value="ECO:0007669"/>
    <property type="project" value="UniProtKB-KW"/>
</dbReference>
<keyword evidence="2" id="KW-0808">Transferase</keyword>
<keyword evidence="2" id="KW-0418">Kinase</keyword>
<protein>
    <submittedName>
        <fullName evidence="2">Receptor-like kinase</fullName>
    </submittedName>
</protein>
<evidence type="ECO:0000313" key="2">
    <source>
        <dbReference type="EMBL" id="MCI04340.1"/>
    </source>
</evidence>
<organism evidence="2 3">
    <name type="scientific">Trifolium medium</name>
    <dbReference type="NCBI Taxonomy" id="97028"/>
    <lineage>
        <taxon>Eukaryota</taxon>
        <taxon>Viridiplantae</taxon>
        <taxon>Streptophyta</taxon>
        <taxon>Embryophyta</taxon>
        <taxon>Tracheophyta</taxon>
        <taxon>Spermatophyta</taxon>
        <taxon>Magnoliopsida</taxon>
        <taxon>eudicotyledons</taxon>
        <taxon>Gunneridae</taxon>
        <taxon>Pentapetalae</taxon>
        <taxon>rosids</taxon>
        <taxon>fabids</taxon>
        <taxon>Fabales</taxon>
        <taxon>Fabaceae</taxon>
        <taxon>Papilionoideae</taxon>
        <taxon>50 kb inversion clade</taxon>
        <taxon>NPAAA clade</taxon>
        <taxon>Hologalegina</taxon>
        <taxon>IRL clade</taxon>
        <taxon>Trifolieae</taxon>
        <taxon>Trifolium</taxon>
    </lineage>
</organism>
<feature type="non-terminal residue" evidence="2">
    <location>
        <position position="293"/>
    </location>
</feature>
<name>A0A392NYK4_9FABA</name>
<dbReference type="AlphaFoldDB" id="A0A392NYK4"/>
<dbReference type="Pfam" id="PF13966">
    <property type="entry name" value="zf-RVT"/>
    <property type="match status" value="1"/>
</dbReference>
<dbReference type="InterPro" id="IPR026960">
    <property type="entry name" value="RVT-Znf"/>
</dbReference>
<dbReference type="Proteomes" id="UP000265520">
    <property type="component" value="Unassembled WGS sequence"/>
</dbReference>
<sequence>LVDREGLWFRVLAARYGVERGRLREGGPRGSSWWRELIRIQDVGGVVGGEWFGEHILKKVGDGSNTFFWTDPWVDGIPLCEQFERLFDLAENKSASVAEMFSLGWGTGGEAWVWRRQLRAWEEEMLWECQTLLLNISLQDHIQDRWQWRPDPDIGYTICGAYQLLTTLDSITLDAEAGLIWHSQVPLKVSIFARQLLRDKLPTRANLVSRGILSPAAHYCVSGCGEVESAQHLFLSCSNFGGLWSLVSSWIGSSSVTAQTLSDHFVQFTISAGGLRARCSFMQLIWLADDSQL</sequence>
<reference evidence="2 3" key="1">
    <citation type="journal article" date="2018" name="Front. Plant Sci.">
        <title>Red Clover (Trifolium pratense) and Zigzag Clover (T. medium) - A Picture of Genomic Similarities and Differences.</title>
        <authorList>
            <person name="Dluhosova J."/>
            <person name="Istvanek J."/>
            <person name="Nedelnik J."/>
            <person name="Repkova J."/>
        </authorList>
    </citation>
    <scope>NUCLEOTIDE SEQUENCE [LARGE SCALE GENOMIC DNA]</scope>
    <source>
        <strain evidence="3">cv. 10/8</strain>
        <tissue evidence="2">Leaf</tissue>
    </source>
</reference>
<dbReference type="PANTHER" id="PTHR36617">
    <property type="entry name" value="PROTEIN, PUTATIVE-RELATED"/>
    <property type="match status" value="1"/>
</dbReference>
<comment type="caution">
    <text evidence="2">The sequence shown here is derived from an EMBL/GenBank/DDBJ whole genome shotgun (WGS) entry which is preliminary data.</text>
</comment>
<feature type="non-terminal residue" evidence="2">
    <location>
        <position position="1"/>
    </location>
</feature>
<evidence type="ECO:0000259" key="1">
    <source>
        <dbReference type="Pfam" id="PF13966"/>
    </source>
</evidence>
<evidence type="ECO:0000313" key="3">
    <source>
        <dbReference type="Proteomes" id="UP000265520"/>
    </source>
</evidence>